<dbReference type="AlphaFoldDB" id="L0E019"/>
<feature type="transmembrane region" description="Helical" evidence="6">
    <location>
        <begin position="113"/>
        <end position="134"/>
    </location>
</feature>
<dbReference type="GO" id="GO:0033013">
    <property type="term" value="P:tetrapyrrole metabolic process"/>
    <property type="evidence" value="ECO:0007669"/>
    <property type="project" value="UniProtKB-ARBA"/>
</dbReference>
<feature type="transmembrane region" description="Helical" evidence="6">
    <location>
        <begin position="12"/>
        <end position="33"/>
    </location>
</feature>
<evidence type="ECO:0000256" key="1">
    <source>
        <dbReference type="ARBA" id="ARBA00004141"/>
    </source>
</evidence>
<protein>
    <submittedName>
        <fullName evidence="7">TspO and MBR like protein</fullName>
    </submittedName>
</protein>
<keyword evidence="4 6" id="KW-1133">Transmembrane helix</keyword>
<organism evidence="7 8">
    <name type="scientific">Thioalkalivibrio nitratireducens (strain DSM 14787 / UNIQEM 213 / ALEN2)</name>
    <dbReference type="NCBI Taxonomy" id="1255043"/>
    <lineage>
        <taxon>Bacteria</taxon>
        <taxon>Pseudomonadati</taxon>
        <taxon>Pseudomonadota</taxon>
        <taxon>Gammaproteobacteria</taxon>
        <taxon>Chromatiales</taxon>
        <taxon>Ectothiorhodospiraceae</taxon>
        <taxon>Thioalkalivibrio</taxon>
    </lineage>
</organism>
<dbReference type="PATRIC" id="fig|1255043.3.peg.2944"/>
<dbReference type="HOGENOM" id="CLU_091805_2_0_6"/>
<dbReference type="eggNOG" id="COG3476">
    <property type="taxonomic scope" value="Bacteria"/>
</dbReference>
<reference evidence="7" key="1">
    <citation type="submission" date="2015-12" db="EMBL/GenBank/DDBJ databases">
        <authorList>
            <person name="Tikhonova T.V."/>
            <person name="Pavlov A.R."/>
            <person name="Beletsky A.V."/>
            <person name="Mardanov A.V."/>
            <person name="Sorokin D.Y."/>
            <person name="Ravin N.V."/>
            <person name="Popov V.O."/>
        </authorList>
    </citation>
    <scope>NUCLEOTIDE SEQUENCE</scope>
    <source>
        <strain evidence="7">DSM 14787</strain>
    </source>
</reference>
<keyword evidence="8" id="KW-1185">Reference proteome</keyword>
<feature type="transmembrane region" description="Helical" evidence="6">
    <location>
        <begin position="141"/>
        <end position="162"/>
    </location>
</feature>
<feature type="transmembrane region" description="Helical" evidence="6">
    <location>
        <begin position="87"/>
        <end position="107"/>
    </location>
</feature>
<dbReference type="Gene3D" id="1.20.1260.100">
    <property type="entry name" value="TspO/MBR protein"/>
    <property type="match status" value="1"/>
</dbReference>
<dbReference type="InterPro" id="IPR004307">
    <property type="entry name" value="TspO_MBR"/>
</dbReference>
<dbReference type="EMBL" id="CP003989">
    <property type="protein sequence ID" value="AGA34555.1"/>
    <property type="molecule type" value="Genomic_DNA"/>
</dbReference>
<dbReference type="PANTHER" id="PTHR10057">
    <property type="entry name" value="PERIPHERAL-TYPE BENZODIAZEPINE RECEPTOR"/>
    <property type="match status" value="1"/>
</dbReference>
<dbReference type="OrthoDB" id="9795496at2"/>
<proteinExistence type="inferred from homology"/>
<dbReference type="CDD" id="cd15904">
    <property type="entry name" value="TSPO_MBR"/>
    <property type="match status" value="1"/>
</dbReference>
<name>L0E019_THIND</name>
<dbReference type="Proteomes" id="UP000010809">
    <property type="component" value="Chromosome"/>
</dbReference>
<dbReference type="FunFam" id="1.20.1260.100:FF:000001">
    <property type="entry name" value="translocator protein 2"/>
    <property type="match status" value="1"/>
</dbReference>
<accession>L0E019</accession>
<feature type="transmembrane region" description="Helical" evidence="6">
    <location>
        <begin position="53"/>
        <end position="75"/>
    </location>
</feature>
<comment type="subcellular location">
    <subcellularLocation>
        <location evidence="1">Membrane</location>
        <topology evidence="1">Multi-pass membrane protein</topology>
    </subcellularLocation>
</comment>
<dbReference type="PANTHER" id="PTHR10057:SF0">
    <property type="entry name" value="TRANSLOCATOR PROTEIN"/>
    <property type="match status" value="1"/>
</dbReference>
<dbReference type="GO" id="GO:0016020">
    <property type="term" value="C:membrane"/>
    <property type="evidence" value="ECO:0007669"/>
    <property type="project" value="UniProtKB-SubCell"/>
</dbReference>
<evidence type="ECO:0000313" key="7">
    <source>
        <dbReference type="EMBL" id="AGA34555.1"/>
    </source>
</evidence>
<dbReference type="KEGG" id="tni:TVNIR_2918"/>
<evidence type="ECO:0000256" key="2">
    <source>
        <dbReference type="ARBA" id="ARBA00007524"/>
    </source>
</evidence>
<dbReference type="InterPro" id="IPR038330">
    <property type="entry name" value="TspO/MBR-related_sf"/>
</dbReference>
<evidence type="ECO:0000256" key="4">
    <source>
        <dbReference type="ARBA" id="ARBA00022989"/>
    </source>
</evidence>
<evidence type="ECO:0000313" key="8">
    <source>
        <dbReference type="Proteomes" id="UP000010809"/>
    </source>
</evidence>
<comment type="similarity">
    <text evidence="2">Belongs to the TspO/BZRP family.</text>
</comment>
<keyword evidence="3 6" id="KW-0812">Transmembrane</keyword>
<dbReference type="Pfam" id="PF03073">
    <property type="entry name" value="TspO_MBR"/>
    <property type="match status" value="1"/>
</dbReference>
<sequence>MNRGDALSWRELRGLVLWLALVLVVAIIGGLVTRTSVADWYPQLVRPEFAPPNAVFGPVWTALYVMMAYAAWRIWRAHGFRRAPWTLGLFMVQLALNLLWSFLFFGFQQIGLALFEIVVLWFAILATLVLFWRLDRLAGALLLPYLAWVGFAAFLNHAFWVLN</sequence>
<evidence type="ECO:0000256" key="3">
    <source>
        <dbReference type="ARBA" id="ARBA00022692"/>
    </source>
</evidence>
<evidence type="ECO:0000256" key="5">
    <source>
        <dbReference type="ARBA" id="ARBA00023136"/>
    </source>
</evidence>
<gene>
    <name evidence="7" type="primary">crtK [H]</name>
    <name evidence="7" type="ordered locus">TVNIR_2918</name>
</gene>
<dbReference type="STRING" id="1255043.TVNIR_2918"/>
<dbReference type="PIRSF" id="PIRSF005859">
    <property type="entry name" value="PBR"/>
    <property type="match status" value="1"/>
</dbReference>
<evidence type="ECO:0000256" key="6">
    <source>
        <dbReference type="SAM" id="Phobius"/>
    </source>
</evidence>
<dbReference type="RefSeq" id="WP_015259664.1">
    <property type="nucleotide sequence ID" value="NC_019902.2"/>
</dbReference>
<keyword evidence="5 6" id="KW-0472">Membrane</keyword>